<proteinExistence type="predicted"/>
<dbReference type="AlphaFoldDB" id="A0A1J1HLT2"/>
<dbReference type="Proteomes" id="UP000183832">
    <property type="component" value="Unassembled WGS sequence"/>
</dbReference>
<keyword evidence="2" id="KW-1185">Reference proteome</keyword>
<evidence type="ECO:0000313" key="2">
    <source>
        <dbReference type="Proteomes" id="UP000183832"/>
    </source>
</evidence>
<gene>
    <name evidence="1" type="ORF">CLUMA_CG002702</name>
</gene>
<evidence type="ECO:0000313" key="1">
    <source>
        <dbReference type="EMBL" id="CRK89015.1"/>
    </source>
</evidence>
<organism evidence="1 2">
    <name type="scientific">Clunio marinus</name>
    <dbReference type="NCBI Taxonomy" id="568069"/>
    <lineage>
        <taxon>Eukaryota</taxon>
        <taxon>Metazoa</taxon>
        <taxon>Ecdysozoa</taxon>
        <taxon>Arthropoda</taxon>
        <taxon>Hexapoda</taxon>
        <taxon>Insecta</taxon>
        <taxon>Pterygota</taxon>
        <taxon>Neoptera</taxon>
        <taxon>Endopterygota</taxon>
        <taxon>Diptera</taxon>
        <taxon>Nematocera</taxon>
        <taxon>Chironomoidea</taxon>
        <taxon>Chironomidae</taxon>
        <taxon>Clunio</taxon>
    </lineage>
</organism>
<name>A0A1J1HLT2_9DIPT</name>
<reference evidence="1 2" key="1">
    <citation type="submission" date="2015-04" db="EMBL/GenBank/DDBJ databases">
        <authorList>
            <person name="Syromyatnikov M.Y."/>
            <person name="Popov V.N."/>
        </authorList>
    </citation>
    <scope>NUCLEOTIDE SEQUENCE [LARGE SCALE GENOMIC DNA]</scope>
</reference>
<dbReference type="EMBL" id="CVRI01000010">
    <property type="protein sequence ID" value="CRK89015.1"/>
    <property type="molecule type" value="Genomic_DNA"/>
</dbReference>
<accession>A0A1J1HLT2</accession>
<sequence length="86" mass="10389">MKIKLEIENRLDLDEYELLLNEKNQPENKIKRMKTHKAELWLKKCCLPFIFMMKYIESKKQLHGYILRKAFKSELICKDNTAENVS</sequence>
<protein>
    <submittedName>
        <fullName evidence="1">CLUMA_CG002702, isoform A</fullName>
    </submittedName>
</protein>